<dbReference type="AlphaFoldDB" id="A0A365YKJ7"/>
<keyword evidence="8" id="KW-1185">Reference proteome</keyword>
<dbReference type="Gene3D" id="1.10.10.10">
    <property type="entry name" value="Winged helix-like DNA-binding domain superfamily/Winged helix DNA-binding domain"/>
    <property type="match status" value="1"/>
</dbReference>
<dbReference type="GO" id="GO:0006352">
    <property type="term" value="P:DNA-templated transcription initiation"/>
    <property type="evidence" value="ECO:0007669"/>
    <property type="project" value="InterPro"/>
</dbReference>
<dbReference type="EMBL" id="POAF01000002">
    <property type="protein sequence ID" value="RBM02790.1"/>
    <property type="molecule type" value="Genomic_DNA"/>
</dbReference>
<dbReference type="PANTHER" id="PTHR43133">
    <property type="entry name" value="RNA POLYMERASE ECF-TYPE SIGMA FACTO"/>
    <property type="match status" value="1"/>
</dbReference>
<comment type="similarity">
    <text evidence="1">Belongs to the sigma-70 factor family. ECF subfamily.</text>
</comment>
<dbReference type="GO" id="GO:0016987">
    <property type="term" value="F:sigma factor activity"/>
    <property type="evidence" value="ECO:0007669"/>
    <property type="project" value="UniProtKB-KW"/>
</dbReference>
<protein>
    <recommendedName>
        <fullName evidence="6">RNA polymerase sigma factor 70 region 4 type 2 domain-containing protein</fullName>
    </recommendedName>
</protein>
<keyword evidence="2" id="KW-0805">Transcription regulation</keyword>
<evidence type="ECO:0000256" key="4">
    <source>
        <dbReference type="ARBA" id="ARBA00023125"/>
    </source>
</evidence>
<dbReference type="Pfam" id="PF08281">
    <property type="entry name" value="Sigma70_r4_2"/>
    <property type="match status" value="1"/>
</dbReference>
<name>A0A365YKJ7_9MICC</name>
<evidence type="ECO:0000259" key="6">
    <source>
        <dbReference type="Pfam" id="PF08281"/>
    </source>
</evidence>
<sequence length="179" mass="20854">MTIQTEDPPEVDRSSHNRQELFEKFFRQHHDPAIRYGIRRGLSDSDAREVAADAMRIVWQKCEVLDESAIPFLYKTCWHLVQHVYRDQLRRFDAESRARQHHEFSSTRETAKDDAERLREAVNSLGEPGSEIIRLLYWDGLTAAQVAAVTNRTEQAVWTQASRSRRKLAKILKGNRHGN</sequence>
<accession>A0A365YKJ7</accession>
<keyword evidence="3" id="KW-0731">Sigma factor</keyword>
<evidence type="ECO:0000256" key="1">
    <source>
        <dbReference type="ARBA" id="ARBA00010641"/>
    </source>
</evidence>
<dbReference type="PANTHER" id="PTHR43133:SF8">
    <property type="entry name" value="RNA POLYMERASE SIGMA FACTOR HI_1459-RELATED"/>
    <property type="match status" value="1"/>
</dbReference>
<reference evidence="7 8" key="1">
    <citation type="submission" date="2018-01" db="EMBL/GenBank/DDBJ databases">
        <title>Glutamicibacter soli strain NHPC-3 Whole genome sequence and assembly.</title>
        <authorList>
            <person name="Choudhury P."/>
            <person name="Gupta D."/>
            <person name="Sengupta K."/>
            <person name="Jawed A."/>
            <person name="Sultana N."/>
            <person name="Saha P."/>
        </authorList>
    </citation>
    <scope>NUCLEOTIDE SEQUENCE [LARGE SCALE GENOMIC DNA]</scope>
    <source>
        <strain evidence="7 8">NHPC-3</strain>
    </source>
</reference>
<evidence type="ECO:0000256" key="2">
    <source>
        <dbReference type="ARBA" id="ARBA00023015"/>
    </source>
</evidence>
<dbReference type="InterPro" id="IPR014284">
    <property type="entry name" value="RNA_pol_sigma-70_dom"/>
</dbReference>
<dbReference type="InterPro" id="IPR013325">
    <property type="entry name" value="RNA_pol_sigma_r2"/>
</dbReference>
<dbReference type="InterPro" id="IPR036388">
    <property type="entry name" value="WH-like_DNA-bd_sf"/>
</dbReference>
<dbReference type="Gene3D" id="1.10.1740.10">
    <property type="match status" value="1"/>
</dbReference>
<evidence type="ECO:0000313" key="7">
    <source>
        <dbReference type="EMBL" id="RBM02790.1"/>
    </source>
</evidence>
<evidence type="ECO:0000313" key="8">
    <source>
        <dbReference type="Proteomes" id="UP000252167"/>
    </source>
</evidence>
<evidence type="ECO:0000256" key="5">
    <source>
        <dbReference type="ARBA" id="ARBA00023163"/>
    </source>
</evidence>
<keyword evidence="4" id="KW-0238">DNA-binding</keyword>
<proteinExistence type="inferred from homology"/>
<comment type="caution">
    <text evidence="7">The sequence shown here is derived from an EMBL/GenBank/DDBJ whole genome shotgun (WGS) entry which is preliminary data.</text>
</comment>
<dbReference type="InterPro" id="IPR039425">
    <property type="entry name" value="RNA_pol_sigma-70-like"/>
</dbReference>
<dbReference type="InterPro" id="IPR013249">
    <property type="entry name" value="RNA_pol_sigma70_r4_t2"/>
</dbReference>
<dbReference type="NCBIfam" id="TIGR02937">
    <property type="entry name" value="sigma70-ECF"/>
    <property type="match status" value="1"/>
</dbReference>
<dbReference type="SUPFAM" id="SSF88946">
    <property type="entry name" value="Sigma2 domain of RNA polymerase sigma factors"/>
    <property type="match status" value="1"/>
</dbReference>
<keyword evidence="5" id="KW-0804">Transcription</keyword>
<gene>
    <name evidence="7" type="ORF">C1H84_05005</name>
</gene>
<organism evidence="7 8">
    <name type="scientific">Glutamicibacter soli</name>
    <dbReference type="NCBI Taxonomy" id="453836"/>
    <lineage>
        <taxon>Bacteria</taxon>
        <taxon>Bacillati</taxon>
        <taxon>Actinomycetota</taxon>
        <taxon>Actinomycetes</taxon>
        <taxon>Micrococcales</taxon>
        <taxon>Micrococcaceae</taxon>
        <taxon>Glutamicibacter</taxon>
    </lineage>
</organism>
<dbReference type="InterPro" id="IPR013324">
    <property type="entry name" value="RNA_pol_sigma_r3/r4-like"/>
</dbReference>
<dbReference type="RefSeq" id="WP_113606720.1">
    <property type="nucleotide sequence ID" value="NZ_POAF01000002.1"/>
</dbReference>
<dbReference type="SUPFAM" id="SSF88659">
    <property type="entry name" value="Sigma3 and sigma4 domains of RNA polymerase sigma factors"/>
    <property type="match status" value="1"/>
</dbReference>
<dbReference type="GO" id="GO:0003677">
    <property type="term" value="F:DNA binding"/>
    <property type="evidence" value="ECO:0007669"/>
    <property type="project" value="UniProtKB-KW"/>
</dbReference>
<dbReference type="Proteomes" id="UP000252167">
    <property type="component" value="Unassembled WGS sequence"/>
</dbReference>
<feature type="domain" description="RNA polymerase sigma factor 70 region 4 type 2" evidence="6">
    <location>
        <begin position="116"/>
        <end position="168"/>
    </location>
</feature>
<evidence type="ECO:0000256" key="3">
    <source>
        <dbReference type="ARBA" id="ARBA00023082"/>
    </source>
</evidence>